<dbReference type="InterPro" id="IPR010111">
    <property type="entry name" value="Kynureninase"/>
</dbReference>
<protein>
    <recommendedName>
        <fullName evidence="3">Aminotransferase class V domain-containing protein</fullName>
    </recommendedName>
</protein>
<dbReference type="PANTHER" id="PTHR14084:SF0">
    <property type="entry name" value="KYNURENINASE"/>
    <property type="match status" value="1"/>
</dbReference>
<dbReference type="EMBL" id="BARS01001813">
    <property type="protein sequence ID" value="GAF76632.1"/>
    <property type="molecule type" value="Genomic_DNA"/>
</dbReference>
<sequence length="91" mass="9830">WNAGWYEAPARVGEKIGQLVGARPGQVVVSDSTSVNLFKLTMTALAMQPGRDRVVSDVLNFPSDLYILQGCIRLLGGRQHLHLVPSADGIT</sequence>
<comment type="caution">
    <text evidence="2">The sequence shown here is derived from an EMBL/GenBank/DDBJ whole genome shotgun (WGS) entry which is preliminary data.</text>
</comment>
<dbReference type="Gene3D" id="3.40.640.10">
    <property type="entry name" value="Type I PLP-dependent aspartate aminotransferase-like (Major domain)"/>
    <property type="match status" value="1"/>
</dbReference>
<evidence type="ECO:0000313" key="2">
    <source>
        <dbReference type="EMBL" id="GAF76632.1"/>
    </source>
</evidence>
<dbReference type="GO" id="GO:0030429">
    <property type="term" value="F:kynureninase activity"/>
    <property type="evidence" value="ECO:0007669"/>
    <property type="project" value="InterPro"/>
</dbReference>
<dbReference type="GO" id="GO:0019441">
    <property type="term" value="P:L-tryptophan catabolic process to kynurenine"/>
    <property type="evidence" value="ECO:0007669"/>
    <property type="project" value="TreeGrafter"/>
</dbReference>
<proteinExistence type="predicted"/>
<name>X0SL87_9ZZZZ</name>
<dbReference type="GO" id="GO:0009435">
    <property type="term" value="P:NAD+ biosynthetic process"/>
    <property type="evidence" value="ECO:0007669"/>
    <property type="project" value="InterPro"/>
</dbReference>
<reference evidence="2" key="1">
    <citation type="journal article" date="2014" name="Front. Microbiol.">
        <title>High frequency of phylogenetically diverse reductive dehalogenase-homologous genes in deep subseafloor sedimentary metagenomes.</title>
        <authorList>
            <person name="Kawai M."/>
            <person name="Futagami T."/>
            <person name="Toyoda A."/>
            <person name="Takaki Y."/>
            <person name="Nishi S."/>
            <person name="Hori S."/>
            <person name="Arai W."/>
            <person name="Tsubouchi T."/>
            <person name="Morono Y."/>
            <person name="Uchiyama I."/>
            <person name="Ito T."/>
            <person name="Fujiyama A."/>
            <person name="Inagaki F."/>
            <person name="Takami H."/>
        </authorList>
    </citation>
    <scope>NUCLEOTIDE SEQUENCE</scope>
    <source>
        <strain evidence="2">Expedition CK06-06</strain>
    </source>
</reference>
<accession>X0SL87</accession>
<evidence type="ECO:0008006" key="3">
    <source>
        <dbReference type="Google" id="ProtNLM"/>
    </source>
</evidence>
<dbReference type="InterPro" id="IPR015424">
    <property type="entry name" value="PyrdxlP-dep_Trfase"/>
</dbReference>
<keyword evidence="1" id="KW-0663">Pyridoxal phosphate</keyword>
<feature type="non-terminal residue" evidence="2">
    <location>
        <position position="91"/>
    </location>
</feature>
<dbReference type="GO" id="GO:0043420">
    <property type="term" value="P:anthranilate metabolic process"/>
    <property type="evidence" value="ECO:0007669"/>
    <property type="project" value="TreeGrafter"/>
</dbReference>
<dbReference type="PANTHER" id="PTHR14084">
    <property type="entry name" value="KYNURENINASE"/>
    <property type="match status" value="1"/>
</dbReference>
<organism evidence="2">
    <name type="scientific">marine sediment metagenome</name>
    <dbReference type="NCBI Taxonomy" id="412755"/>
    <lineage>
        <taxon>unclassified sequences</taxon>
        <taxon>metagenomes</taxon>
        <taxon>ecological metagenomes</taxon>
    </lineage>
</organism>
<dbReference type="GO" id="GO:0030170">
    <property type="term" value="F:pyridoxal phosphate binding"/>
    <property type="evidence" value="ECO:0007669"/>
    <property type="project" value="InterPro"/>
</dbReference>
<dbReference type="AlphaFoldDB" id="X0SL87"/>
<evidence type="ECO:0000256" key="1">
    <source>
        <dbReference type="ARBA" id="ARBA00022898"/>
    </source>
</evidence>
<dbReference type="GO" id="GO:0005737">
    <property type="term" value="C:cytoplasm"/>
    <property type="evidence" value="ECO:0007669"/>
    <property type="project" value="InterPro"/>
</dbReference>
<dbReference type="InterPro" id="IPR015421">
    <property type="entry name" value="PyrdxlP-dep_Trfase_major"/>
</dbReference>
<dbReference type="SUPFAM" id="SSF53383">
    <property type="entry name" value="PLP-dependent transferases"/>
    <property type="match status" value="1"/>
</dbReference>
<gene>
    <name evidence="2" type="ORF">S01H1_03318</name>
</gene>
<feature type="non-terminal residue" evidence="2">
    <location>
        <position position="1"/>
    </location>
</feature>